<dbReference type="InterPro" id="IPR011701">
    <property type="entry name" value="MFS"/>
</dbReference>
<sequence>MSTLAQRVQAKAYDRRWAILAVLCFGLLVIVLDNSILNVALPTIQDDLNATSSDLQWIVDSYTLVFAGLLLTAGALGDKFGRRGALQIGFILFGIGSIASAMAATSGQLISTRAFMGIGGALIMPATLSIITNVFPPGERSKAIGFWAGTAGLGGALGPLAGGFLVEHFYWGSVFLVNIPIVVIGLIAGVFLIPTSKDPSAPRLDPIGALLSIFGLALLLFAIIEAPHNGWTSSKTLGYGGLGIALLVAFGIWEAKSDHPMLDVTFFKKARFTAAAGAITLVFFSMFGSLFLLTQYFQFVLGYSPLQTGVRMIPFALAMMVVAPLSSKVVQRLGSKITVAFGLGLVTIGLLSMVGLQVDTPYSDIFWRLMLMSAGMGLTMAPATESVMGSLPIFKAGVGSAVNDTTRQVGGALGVAVIGSVLATTYGNQIGEFLSGLGIPLPQAALESAQNSIGAIKNGLVPKLQEMGLSEQAATVNAEANSAFVSAVHWGVLTAAAATFVGVVMVLLFLPARPRIDDVAEQEEEFVGEHVEELLTD</sequence>
<name>A0A094PXW6_9ZZZZ</name>
<feature type="transmembrane region" description="Helical" evidence="7">
    <location>
        <begin position="170"/>
        <end position="192"/>
    </location>
</feature>
<keyword evidence="6 7" id="KW-0472">Membrane</keyword>
<evidence type="ECO:0000313" key="9">
    <source>
        <dbReference type="EMBL" id="KGA14584.1"/>
    </source>
</evidence>
<organism evidence="9">
    <name type="scientific">freshwater metagenome</name>
    <dbReference type="NCBI Taxonomy" id="449393"/>
    <lineage>
        <taxon>unclassified sequences</taxon>
        <taxon>metagenomes</taxon>
        <taxon>ecological metagenomes</taxon>
    </lineage>
</organism>
<feature type="transmembrane region" description="Helical" evidence="7">
    <location>
        <begin position="236"/>
        <end position="253"/>
    </location>
</feature>
<evidence type="ECO:0000256" key="6">
    <source>
        <dbReference type="ARBA" id="ARBA00023136"/>
    </source>
</evidence>
<dbReference type="PANTHER" id="PTHR42718:SF42">
    <property type="entry name" value="EXPORT PROTEIN"/>
    <property type="match status" value="1"/>
</dbReference>
<dbReference type="NCBIfam" id="TIGR00711">
    <property type="entry name" value="efflux_EmrB"/>
    <property type="match status" value="1"/>
</dbReference>
<feature type="transmembrane region" description="Helical" evidence="7">
    <location>
        <begin position="17"/>
        <end position="37"/>
    </location>
</feature>
<proteinExistence type="predicted"/>
<dbReference type="Gene3D" id="1.20.1720.10">
    <property type="entry name" value="Multidrug resistance protein D"/>
    <property type="match status" value="1"/>
</dbReference>
<dbReference type="PROSITE" id="PS50850">
    <property type="entry name" value="MFS"/>
    <property type="match status" value="1"/>
</dbReference>
<dbReference type="CDD" id="cd17321">
    <property type="entry name" value="MFS_MMR_MDR_like"/>
    <property type="match status" value="1"/>
</dbReference>
<evidence type="ECO:0000259" key="8">
    <source>
        <dbReference type="PROSITE" id="PS50850"/>
    </source>
</evidence>
<feature type="transmembrane region" description="Helical" evidence="7">
    <location>
        <begin position="337"/>
        <end position="359"/>
    </location>
</feature>
<protein>
    <submittedName>
        <fullName evidence="9">Drug resistance transporter</fullName>
    </submittedName>
</protein>
<accession>A0A094PXW6</accession>
<dbReference type="GO" id="GO:0022857">
    <property type="term" value="F:transmembrane transporter activity"/>
    <property type="evidence" value="ECO:0007669"/>
    <property type="project" value="InterPro"/>
</dbReference>
<dbReference type="InterPro" id="IPR004638">
    <property type="entry name" value="EmrB-like"/>
</dbReference>
<comment type="subcellular location">
    <subcellularLocation>
        <location evidence="1">Cell membrane</location>
        <topology evidence="1">Multi-pass membrane protein</topology>
    </subcellularLocation>
</comment>
<dbReference type="PANTHER" id="PTHR42718">
    <property type="entry name" value="MAJOR FACILITATOR SUPERFAMILY MULTIDRUG TRANSPORTER MFSC"/>
    <property type="match status" value="1"/>
</dbReference>
<dbReference type="AlphaFoldDB" id="A0A094PXW6"/>
<feature type="transmembrane region" description="Helical" evidence="7">
    <location>
        <begin position="84"/>
        <end position="104"/>
    </location>
</feature>
<keyword evidence="4 7" id="KW-0812">Transmembrane</keyword>
<feature type="transmembrane region" description="Helical" evidence="7">
    <location>
        <begin position="204"/>
        <end position="224"/>
    </location>
</feature>
<feature type="domain" description="Major facilitator superfamily (MFS) profile" evidence="8">
    <location>
        <begin position="19"/>
        <end position="514"/>
    </location>
</feature>
<evidence type="ECO:0000256" key="2">
    <source>
        <dbReference type="ARBA" id="ARBA00022448"/>
    </source>
</evidence>
<feature type="transmembrane region" description="Helical" evidence="7">
    <location>
        <begin position="365"/>
        <end position="388"/>
    </location>
</feature>
<comment type="caution">
    <text evidence="9">The sequence shown here is derived from an EMBL/GenBank/DDBJ whole genome shotgun (WGS) entry which is preliminary data.</text>
</comment>
<evidence type="ECO:0000256" key="7">
    <source>
        <dbReference type="SAM" id="Phobius"/>
    </source>
</evidence>
<keyword evidence="5 7" id="KW-1133">Transmembrane helix</keyword>
<evidence type="ECO:0000256" key="1">
    <source>
        <dbReference type="ARBA" id="ARBA00004651"/>
    </source>
</evidence>
<feature type="transmembrane region" description="Helical" evidence="7">
    <location>
        <begin position="110"/>
        <end position="131"/>
    </location>
</feature>
<feature type="transmembrane region" description="Helical" evidence="7">
    <location>
        <begin position="409"/>
        <end position="427"/>
    </location>
</feature>
<keyword evidence="2" id="KW-0813">Transport</keyword>
<evidence type="ECO:0000256" key="4">
    <source>
        <dbReference type="ARBA" id="ARBA00022692"/>
    </source>
</evidence>
<dbReference type="InterPro" id="IPR020846">
    <property type="entry name" value="MFS_dom"/>
</dbReference>
<feature type="transmembrane region" description="Helical" evidence="7">
    <location>
        <begin position="487"/>
        <end position="510"/>
    </location>
</feature>
<dbReference type="EMBL" id="JNSL01000143">
    <property type="protein sequence ID" value="KGA14584.1"/>
    <property type="molecule type" value="Genomic_DNA"/>
</dbReference>
<feature type="transmembrane region" description="Helical" evidence="7">
    <location>
        <begin position="274"/>
        <end position="297"/>
    </location>
</feature>
<feature type="transmembrane region" description="Helical" evidence="7">
    <location>
        <begin position="143"/>
        <end position="164"/>
    </location>
</feature>
<evidence type="ECO:0000256" key="5">
    <source>
        <dbReference type="ARBA" id="ARBA00022989"/>
    </source>
</evidence>
<dbReference type="Gene3D" id="1.20.1250.20">
    <property type="entry name" value="MFS general substrate transporter like domains"/>
    <property type="match status" value="1"/>
</dbReference>
<feature type="transmembrane region" description="Helical" evidence="7">
    <location>
        <begin position="309"/>
        <end position="325"/>
    </location>
</feature>
<keyword evidence="3" id="KW-1003">Cell membrane</keyword>
<dbReference type="SUPFAM" id="SSF103473">
    <property type="entry name" value="MFS general substrate transporter"/>
    <property type="match status" value="1"/>
</dbReference>
<dbReference type="PRINTS" id="PR01036">
    <property type="entry name" value="TCRTETB"/>
</dbReference>
<reference evidence="9" key="1">
    <citation type="submission" date="2014-06" db="EMBL/GenBank/DDBJ databases">
        <title>Key roles for freshwater Actinobacteria revealed by deep metagenomic sequencing.</title>
        <authorList>
            <person name="Ghai R."/>
            <person name="Mizuno C.M."/>
            <person name="Picazo A."/>
            <person name="Camacho A."/>
            <person name="Rodriguez-Valera F."/>
        </authorList>
    </citation>
    <scope>NUCLEOTIDE SEQUENCE</scope>
</reference>
<dbReference type="InterPro" id="IPR036259">
    <property type="entry name" value="MFS_trans_sf"/>
</dbReference>
<evidence type="ECO:0000256" key="3">
    <source>
        <dbReference type="ARBA" id="ARBA00022475"/>
    </source>
</evidence>
<dbReference type="Pfam" id="PF07690">
    <property type="entry name" value="MFS_1"/>
    <property type="match status" value="1"/>
</dbReference>
<gene>
    <name evidence="9" type="ORF">GM51_16950</name>
</gene>
<dbReference type="GO" id="GO:0005886">
    <property type="term" value="C:plasma membrane"/>
    <property type="evidence" value="ECO:0007669"/>
    <property type="project" value="UniProtKB-SubCell"/>
</dbReference>
<feature type="transmembrane region" description="Helical" evidence="7">
    <location>
        <begin position="57"/>
        <end position="77"/>
    </location>
</feature>